<evidence type="ECO:0000313" key="4">
    <source>
        <dbReference type="Proteomes" id="UP000321787"/>
    </source>
</evidence>
<dbReference type="EMBL" id="BJTZ01000038">
    <property type="protein sequence ID" value="GEK15750.1"/>
    <property type="molecule type" value="Genomic_DNA"/>
</dbReference>
<dbReference type="PANTHER" id="PTHR37423:SF2">
    <property type="entry name" value="MEMBRANE-BOUND LYTIC MUREIN TRANSGLYCOSYLASE C"/>
    <property type="match status" value="1"/>
</dbReference>
<name>A0A510URA0_ALIFS</name>
<feature type="domain" description="Transglycosylase SLT" evidence="2">
    <location>
        <begin position="8"/>
        <end position="66"/>
    </location>
</feature>
<dbReference type="SUPFAM" id="SSF53955">
    <property type="entry name" value="Lysozyme-like"/>
    <property type="match status" value="1"/>
</dbReference>
<sequence>MQLMDINSTHIDPFNPEQNIHTGTALLARLLKQYDSIELALAAYNAGEGNVRKYGGVPPFKETQNYIKKVMLYYRGYQS</sequence>
<evidence type="ECO:0000313" key="3">
    <source>
        <dbReference type="EMBL" id="GEK15750.1"/>
    </source>
</evidence>
<dbReference type="AlphaFoldDB" id="A0A510URA0"/>
<dbReference type="InterPro" id="IPR023346">
    <property type="entry name" value="Lysozyme-like_dom_sf"/>
</dbReference>
<gene>
    <name evidence="3" type="ORF">AFI02nite_37860</name>
</gene>
<evidence type="ECO:0000259" key="2">
    <source>
        <dbReference type="Pfam" id="PF01464"/>
    </source>
</evidence>
<organism evidence="3 4">
    <name type="scientific">Aliivibrio fischeri</name>
    <name type="common">Vibrio fischeri</name>
    <dbReference type="NCBI Taxonomy" id="668"/>
    <lineage>
        <taxon>Bacteria</taxon>
        <taxon>Pseudomonadati</taxon>
        <taxon>Pseudomonadota</taxon>
        <taxon>Gammaproteobacteria</taxon>
        <taxon>Vibrionales</taxon>
        <taxon>Vibrionaceae</taxon>
        <taxon>Aliivibrio</taxon>
    </lineage>
</organism>
<dbReference type="CDD" id="cd00254">
    <property type="entry name" value="LT-like"/>
    <property type="match status" value="1"/>
</dbReference>
<dbReference type="Gene3D" id="1.10.530.10">
    <property type="match status" value="1"/>
</dbReference>
<dbReference type="PANTHER" id="PTHR37423">
    <property type="entry name" value="SOLUBLE LYTIC MUREIN TRANSGLYCOSYLASE-RELATED"/>
    <property type="match status" value="1"/>
</dbReference>
<comment type="caution">
    <text evidence="3">The sequence shown here is derived from an EMBL/GenBank/DDBJ whole genome shotgun (WGS) entry which is preliminary data.</text>
</comment>
<dbReference type="InterPro" id="IPR008258">
    <property type="entry name" value="Transglycosylase_SLT_dom_1"/>
</dbReference>
<dbReference type="Proteomes" id="UP000321787">
    <property type="component" value="Unassembled WGS sequence"/>
</dbReference>
<reference evidence="3 4" key="1">
    <citation type="submission" date="2019-07" db="EMBL/GenBank/DDBJ databases">
        <title>Whole genome shotgun sequence of Aliivibrio fischeri NBRC 101058.</title>
        <authorList>
            <person name="Hosoyama A."/>
            <person name="Uohara A."/>
            <person name="Ohji S."/>
            <person name="Ichikawa N."/>
        </authorList>
    </citation>
    <scope>NUCLEOTIDE SEQUENCE [LARGE SCALE GENOMIC DNA]</scope>
    <source>
        <strain evidence="3 4">NBRC 101058</strain>
    </source>
</reference>
<accession>A0A510URA0</accession>
<evidence type="ECO:0000256" key="1">
    <source>
        <dbReference type="ARBA" id="ARBA00007734"/>
    </source>
</evidence>
<dbReference type="Pfam" id="PF01464">
    <property type="entry name" value="SLT"/>
    <property type="match status" value="1"/>
</dbReference>
<proteinExistence type="inferred from homology"/>
<protein>
    <recommendedName>
        <fullName evidence="2">Transglycosylase SLT domain-containing protein</fullName>
    </recommendedName>
</protein>
<comment type="similarity">
    <text evidence="1">Belongs to the transglycosylase Slt family.</text>
</comment>